<sequence>MPVAVPRIVINNDTPHPLKPALLKVPTSMLLDELFRRIQDERSQVLEELDREQCHSRHDVRRQQDRLGSVLASLDETSSRWSRESNEVRLSYSRNINIRSPISKLPSEILAVIFHHCVDLPSSVKGHVAFRAWFWISHVCSQWRTLAIETKTLWSRIDLRWPLAAINQFMDRAYLVDFYMSHLPRNRRFADFDIEARGQIIASNIHKTHSLRLSLGFHLPRANQMSGFLSRYLERPAPHLSEFQLECGNVRRSTFASVPNLFNGEAPHIRCINITNVSGPFNSSIFRDLKSLSLSFDVDLPSALTLPRIFDFITSSPALQSLSVVNPQLISDDNTPSHALASRIVAPELTYIKLQGWEPYLAEAFLGSLTTPALQTFNLSHEERTLVPRFDCYPLPSPDLIRLILSCISAEITVSIDQVVVSFYRDPSAEVTVDICSDSPAELTQDDGWNDVLLQSITRLPTRFSYSHLHILRISSYSQFEAIDTANAWGSVLAHCHSLTELEISDPIPSDPILLILEPTDETIICPHLKKLTIGVRPMWGILRGVLNARRLRNVPIISTSFTFPFSLDDDLPEDMVAPLLEETIIGWHEAYGSFRRYRTLTIPPTSKDIVN</sequence>
<dbReference type="InterPro" id="IPR001810">
    <property type="entry name" value="F-box_dom"/>
</dbReference>
<feature type="domain" description="F-box" evidence="1">
    <location>
        <begin position="102"/>
        <end position="160"/>
    </location>
</feature>
<dbReference type="PANTHER" id="PTHR38926">
    <property type="entry name" value="F-BOX DOMAIN CONTAINING PROTEIN, EXPRESSED"/>
    <property type="match status" value="1"/>
</dbReference>
<dbReference type="SUPFAM" id="SSF52047">
    <property type="entry name" value="RNI-like"/>
    <property type="match status" value="1"/>
</dbReference>
<dbReference type="PANTHER" id="PTHR38926:SF72">
    <property type="entry name" value="IM:7136021-RELATED"/>
    <property type="match status" value="1"/>
</dbReference>
<dbReference type="OrthoDB" id="3203373at2759"/>
<evidence type="ECO:0000259" key="1">
    <source>
        <dbReference type="Pfam" id="PF12937"/>
    </source>
</evidence>
<evidence type="ECO:0000313" key="3">
    <source>
        <dbReference type="Proteomes" id="UP000076798"/>
    </source>
</evidence>
<dbReference type="Pfam" id="PF12937">
    <property type="entry name" value="F-box-like"/>
    <property type="match status" value="1"/>
</dbReference>
<protein>
    <recommendedName>
        <fullName evidence="1">F-box domain-containing protein</fullName>
    </recommendedName>
</protein>
<gene>
    <name evidence="2" type="ORF">SISSUDRAFT_1127332</name>
</gene>
<keyword evidence="3" id="KW-1185">Reference proteome</keyword>
<proteinExistence type="predicted"/>
<dbReference type="AlphaFoldDB" id="A0A166F5M5"/>
<dbReference type="Proteomes" id="UP000076798">
    <property type="component" value="Unassembled WGS sequence"/>
</dbReference>
<evidence type="ECO:0000313" key="2">
    <source>
        <dbReference type="EMBL" id="KZT40306.1"/>
    </source>
</evidence>
<dbReference type="Gene3D" id="1.20.1280.50">
    <property type="match status" value="1"/>
</dbReference>
<accession>A0A166F5M5</accession>
<reference evidence="2 3" key="1">
    <citation type="journal article" date="2016" name="Mol. Biol. Evol.">
        <title>Comparative Genomics of Early-Diverging Mushroom-Forming Fungi Provides Insights into the Origins of Lignocellulose Decay Capabilities.</title>
        <authorList>
            <person name="Nagy L.G."/>
            <person name="Riley R."/>
            <person name="Tritt A."/>
            <person name="Adam C."/>
            <person name="Daum C."/>
            <person name="Floudas D."/>
            <person name="Sun H."/>
            <person name="Yadav J.S."/>
            <person name="Pangilinan J."/>
            <person name="Larsson K.H."/>
            <person name="Matsuura K."/>
            <person name="Barry K."/>
            <person name="Labutti K."/>
            <person name="Kuo R."/>
            <person name="Ohm R.A."/>
            <person name="Bhattacharya S.S."/>
            <person name="Shirouzu T."/>
            <person name="Yoshinaga Y."/>
            <person name="Martin F.M."/>
            <person name="Grigoriev I.V."/>
            <person name="Hibbett D.S."/>
        </authorList>
    </citation>
    <scope>NUCLEOTIDE SEQUENCE [LARGE SCALE GENOMIC DNA]</scope>
    <source>
        <strain evidence="2 3">HHB10207 ss-3</strain>
    </source>
</reference>
<dbReference type="InterPro" id="IPR032675">
    <property type="entry name" value="LRR_dom_sf"/>
</dbReference>
<dbReference type="STRING" id="1314776.A0A166F5M5"/>
<dbReference type="Gene3D" id="3.80.10.10">
    <property type="entry name" value="Ribonuclease Inhibitor"/>
    <property type="match status" value="1"/>
</dbReference>
<organism evidence="2 3">
    <name type="scientific">Sistotremastrum suecicum HHB10207 ss-3</name>
    <dbReference type="NCBI Taxonomy" id="1314776"/>
    <lineage>
        <taxon>Eukaryota</taxon>
        <taxon>Fungi</taxon>
        <taxon>Dikarya</taxon>
        <taxon>Basidiomycota</taxon>
        <taxon>Agaricomycotina</taxon>
        <taxon>Agaricomycetes</taxon>
        <taxon>Sistotremastrales</taxon>
        <taxon>Sistotremastraceae</taxon>
        <taxon>Sistotremastrum</taxon>
    </lineage>
</organism>
<dbReference type="EMBL" id="KV428034">
    <property type="protein sequence ID" value="KZT40306.1"/>
    <property type="molecule type" value="Genomic_DNA"/>
</dbReference>
<name>A0A166F5M5_9AGAM</name>